<sequence length="703" mass="79664">MPSASHRRSTMQTTSSTVTTSMITTTGNDHDEEGIFVFVVAGNPLRARSKPSTDSHDRTRLEFQPGELVSADLIHRPNSNSINTDSQLFFLRLTDRAGWVYGTTIATLQPVAIESGLWCSYIMCAQFLRRHPVQSADLSYETHYMAYQKVYTDARVVHPTTSVVYYRVQGTRGWLADRDEHWNQDKHESPTTAIHAMTSKAVPRNQIVMVDWILQHQHRDTENEDDGPYLRLADGSGWLFEYKSGNCTMQSVPVKLGTWEIQILNPPVGVGVRTYPQDTQDRVTGLILETDETVQCDCAIESQGVIFYRLTNTGGWVPDRMHNEPLLEILSLSYATSNERRNSPWTVDFVRGIVATVPGTREYSYQSQTNVLRLQTMDQVFVHVYLDTRTVGAILPRETRQRCQRDCRAMDLLEILTKTPQVWTHEWDNGDESKDDDYYGISTSVSEIHEEEEWQCRQDLLQCDSDLQQIQKQRQKLIQAIETYDQNRIEMLKKEAEKDDKIYNPIVHTEAVKEAHLPPMKPLPASSPNIPNVQHVKLKSLRSGSGRSYDHTNGVTIVGMPHPIESGSLTKPGRNLAVASRSSSTKSSKPHQNRPVVDVLIEDNSNVQAGLFTSPMYACTSSPSSAAPTSSNRGERSLSRLSRARKRPGRGMFSCGECNKRFESIEKRDRHCIESHGTYCDRCDRVFKSFAALDQHVQLEGHQ</sequence>
<dbReference type="PROSITE" id="PS50157">
    <property type="entry name" value="ZINC_FINGER_C2H2_2"/>
    <property type="match status" value="1"/>
</dbReference>
<organism evidence="4 5">
    <name type="scientific">Phaeodactylum tricornutum (strain CCAP 1055/1)</name>
    <dbReference type="NCBI Taxonomy" id="556484"/>
    <lineage>
        <taxon>Eukaryota</taxon>
        <taxon>Sar</taxon>
        <taxon>Stramenopiles</taxon>
        <taxon>Ochrophyta</taxon>
        <taxon>Bacillariophyta</taxon>
        <taxon>Bacillariophyceae</taxon>
        <taxon>Bacillariophycidae</taxon>
        <taxon>Naviculales</taxon>
        <taxon>Phaeodactylaceae</taxon>
        <taxon>Phaeodactylum</taxon>
    </lineage>
</organism>
<gene>
    <name evidence="4" type="ORF">PHATRDRAFT_34600</name>
</gene>
<dbReference type="GeneID" id="7199681"/>
<dbReference type="GO" id="GO:0008270">
    <property type="term" value="F:zinc ion binding"/>
    <property type="evidence" value="ECO:0007669"/>
    <property type="project" value="UniProtKB-KW"/>
</dbReference>
<evidence type="ECO:0000313" key="5">
    <source>
        <dbReference type="Proteomes" id="UP000000759"/>
    </source>
</evidence>
<feature type="region of interest" description="Disordered" evidence="2">
    <location>
        <begin position="621"/>
        <end position="649"/>
    </location>
</feature>
<evidence type="ECO:0000259" key="3">
    <source>
        <dbReference type="PROSITE" id="PS50157"/>
    </source>
</evidence>
<evidence type="ECO:0000256" key="2">
    <source>
        <dbReference type="SAM" id="MobiDB-lite"/>
    </source>
</evidence>
<dbReference type="KEGG" id="pti:PHATRDRAFT_34600"/>
<protein>
    <recommendedName>
        <fullName evidence="3">C2H2-type domain-containing protein</fullName>
    </recommendedName>
</protein>
<keyword evidence="5" id="KW-1185">Reference proteome</keyword>
<feature type="compositionally biased region" description="Low complexity" evidence="2">
    <location>
        <begin position="10"/>
        <end position="23"/>
    </location>
</feature>
<dbReference type="AlphaFoldDB" id="B7FVA6"/>
<feature type="compositionally biased region" description="Low complexity" evidence="2">
    <location>
        <begin position="621"/>
        <end position="632"/>
    </location>
</feature>
<keyword evidence="1" id="KW-0863">Zinc-finger</keyword>
<dbReference type="InterPro" id="IPR013087">
    <property type="entry name" value="Znf_C2H2_type"/>
</dbReference>
<feature type="region of interest" description="Disordered" evidence="2">
    <location>
        <begin position="564"/>
        <end position="596"/>
    </location>
</feature>
<dbReference type="RefSeq" id="XP_002179106.1">
    <property type="nucleotide sequence ID" value="XM_002179070.1"/>
</dbReference>
<reference evidence="4 5" key="1">
    <citation type="journal article" date="2008" name="Nature">
        <title>The Phaeodactylum genome reveals the evolutionary history of diatom genomes.</title>
        <authorList>
            <person name="Bowler C."/>
            <person name="Allen A.E."/>
            <person name="Badger J.H."/>
            <person name="Grimwood J."/>
            <person name="Jabbari K."/>
            <person name="Kuo A."/>
            <person name="Maheswari U."/>
            <person name="Martens C."/>
            <person name="Maumus F."/>
            <person name="Otillar R.P."/>
            <person name="Rayko E."/>
            <person name="Salamov A."/>
            <person name="Vandepoele K."/>
            <person name="Beszteri B."/>
            <person name="Gruber A."/>
            <person name="Heijde M."/>
            <person name="Katinka M."/>
            <person name="Mock T."/>
            <person name="Valentin K."/>
            <person name="Verret F."/>
            <person name="Berges J.A."/>
            <person name="Brownlee C."/>
            <person name="Cadoret J.P."/>
            <person name="Chiovitti A."/>
            <person name="Choi C.J."/>
            <person name="Coesel S."/>
            <person name="De Martino A."/>
            <person name="Detter J.C."/>
            <person name="Durkin C."/>
            <person name="Falciatore A."/>
            <person name="Fournet J."/>
            <person name="Haruta M."/>
            <person name="Huysman M.J."/>
            <person name="Jenkins B.D."/>
            <person name="Jiroutova K."/>
            <person name="Jorgensen R.E."/>
            <person name="Joubert Y."/>
            <person name="Kaplan A."/>
            <person name="Kroger N."/>
            <person name="Kroth P.G."/>
            <person name="La Roche J."/>
            <person name="Lindquist E."/>
            <person name="Lommer M."/>
            <person name="Martin-Jezequel V."/>
            <person name="Lopez P.J."/>
            <person name="Lucas S."/>
            <person name="Mangogna M."/>
            <person name="McGinnis K."/>
            <person name="Medlin L.K."/>
            <person name="Montsant A."/>
            <person name="Oudot-Le Secq M.P."/>
            <person name="Napoli C."/>
            <person name="Obornik M."/>
            <person name="Parker M.S."/>
            <person name="Petit J.L."/>
            <person name="Porcel B.M."/>
            <person name="Poulsen N."/>
            <person name="Robison M."/>
            <person name="Rychlewski L."/>
            <person name="Rynearson T.A."/>
            <person name="Schmutz J."/>
            <person name="Shapiro H."/>
            <person name="Siaut M."/>
            <person name="Stanley M."/>
            <person name="Sussman M.R."/>
            <person name="Taylor A.R."/>
            <person name="Vardi A."/>
            <person name="von Dassow P."/>
            <person name="Vyverman W."/>
            <person name="Willis A."/>
            <person name="Wyrwicz L.S."/>
            <person name="Rokhsar D.S."/>
            <person name="Weissenbach J."/>
            <person name="Armbrust E.V."/>
            <person name="Green B.R."/>
            <person name="Van de Peer Y."/>
            <person name="Grigoriev I.V."/>
        </authorList>
    </citation>
    <scope>NUCLEOTIDE SEQUENCE [LARGE SCALE GENOMIC DNA]</scope>
    <source>
        <strain evidence="4 5">CCAP 1055/1</strain>
    </source>
</reference>
<keyword evidence="1" id="KW-0862">Zinc</keyword>
<dbReference type="OrthoDB" id="509720at2759"/>
<evidence type="ECO:0000256" key="1">
    <source>
        <dbReference type="PROSITE-ProRule" id="PRU00042"/>
    </source>
</evidence>
<accession>B7FVA6</accession>
<keyword evidence="1" id="KW-0479">Metal-binding</keyword>
<dbReference type="Proteomes" id="UP000000759">
    <property type="component" value="Chromosome 5"/>
</dbReference>
<name>B7FVA6_PHATC</name>
<proteinExistence type="predicted"/>
<feature type="region of interest" description="Disordered" evidence="2">
    <location>
        <begin position="1"/>
        <end position="23"/>
    </location>
</feature>
<dbReference type="SMART" id="SM00355">
    <property type="entry name" value="ZnF_C2H2"/>
    <property type="match status" value="2"/>
</dbReference>
<evidence type="ECO:0000313" key="4">
    <source>
        <dbReference type="EMBL" id="EEC49804.1"/>
    </source>
</evidence>
<dbReference type="PROSITE" id="PS00028">
    <property type="entry name" value="ZINC_FINGER_C2H2_1"/>
    <property type="match status" value="2"/>
</dbReference>
<dbReference type="PaxDb" id="2850-Phatr34600"/>
<feature type="domain" description="C2H2-type" evidence="3">
    <location>
        <begin position="678"/>
        <end position="703"/>
    </location>
</feature>
<reference evidence="5" key="2">
    <citation type="submission" date="2008-08" db="EMBL/GenBank/DDBJ databases">
        <authorList>
            <consortium name="Diatom Consortium"/>
            <person name="Grigoriev I."/>
            <person name="Grimwood J."/>
            <person name="Kuo A."/>
            <person name="Otillar R.P."/>
            <person name="Salamov A."/>
            <person name="Detter J.C."/>
            <person name="Lindquist E."/>
            <person name="Shapiro H."/>
            <person name="Lucas S."/>
            <person name="Glavina del Rio T."/>
            <person name="Pitluck S."/>
            <person name="Rokhsar D."/>
            <person name="Bowler C."/>
        </authorList>
    </citation>
    <scope>GENOME REANNOTATION</scope>
    <source>
        <strain evidence="5">CCAP 1055/1</strain>
    </source>
</reference>
<dbReference type="InParanoid" id="B7FVA6"/>
<dbReference type="EMBL" id="CM000608">
    <property type="protein sequence ID" value="EEC49804.1"/>
    <property type="molecule type" value="Genomic_DNA"/>
</dbReference>